<protein>
    <recommendedName>
        <fullName evidence="3">Transposase</fullName>
    </recommendedName>
</protein>
<dbReference type="SUPFAM" id="SSF53098">
    <property type="entry name" value="Ribonuclease H-like"/>
    <property type="match status" value="2"/>
</dbReference>
<evidence type="ECO:0000313" key="1">
    <source>
        <dbReference type="EMBL" id="DBA03755.1"/>
    </source>
</evidence>
<dbReference type="PANTHER" id="PTHR40866:SF1">
    <property type="entry name" value="BED-TYPE DOMAIN-CONTAINING PROTEIN"/>
    <property type="match status" value="1"/>
</dbReference>
<organism evidence="1 2">
    <name type="scientific">Lagenidium giganteum</name>
    <dbReference type="NCBI Taxonomy" id="4803"/>
    <lineage>
        <taxon>Eukaryota</taxon>
        <taxon>Sar</taxon>
        <taxon>Stramenopiles</taxon>
        <taxon>Oomycota</taxon>
        <taxon>Peronosporomycetes</taxon>
        <taxon>Pythiales</taxon>
        <taxon>Pythiaceae</taxon>
    </lineage>
</organism>
<accession>A0AAV2ZHT2</accession>
<dbReference type="EMBL" id="DAKRPA010000016">
    <property type="protein sequence ID" value="DBA03755.1"/>
    <property type="molecule type" value="Genomic_DNA"/>
</dbReference>
<proteinExistence type="predicted"/>
<evidence type="ECO:0000313" key="2">
    <source>
        <dbReference type="Proteomes" id="UP001146120"/>
    </source>
</evidence>
<keyword evidence="2" id="KW-1185">Reference proteome</keyword>
<sequence>DLHSVSMELQREQGTFLADTSLLFDHVVAHHSEAAKYLAPPTAEFVDLPDFENGVVKVINGHANDLRTDEKAMFAKFMHPSSDEDIRPVIAVESFAKSALCQRAPRSTYGDLPWVPPTSNDVERLFATAGRVMTDLRKAMEPSTLETTLMLRYNRPCGTAKLLHPKTIGNILAAEMGESFDLTLDGWTSHSIHFLSLTLQTSIMAYCTYFSKNSSGRYRCNECGTMHKQQEQTGYINLMSHMRSKHDGYRLAFVSRASTNAALQTFGFVNCYTWMQWVIQRNHPISEVDNQLTREMSQLDTVCSKMLKADMQHVAKQVGLQIQQDMKLAIGLMIDGWTHSSRHYVAVYTVYMHGNCRQERLLALSPFDDGSQRADAHIERFENALAVYYKPTAAPIKPCKQEEGFACRLQREPLLARVKALMPNAAAELAKHTNLKAVKRNATRWSSTYEMLSRYVAIRDKIKLFKIVEDDVPTQAQHKRC</sequence>
<evidence type="ECO:0008006" key="3">
    <source>
        <dbReference type="Google" id="ProtNLM"/>
    </source>
</evidence>
<dbReference type="Proteomes" id="UP001146120">
    <property type="component" value="Unassembled WGS sequence"/>
</dbReference>
<dbReference type="PANTHER" id="PTHR40866">
    <property type="entry name" value="BED-TYPE DOMAIN-CONTAINING PROTEIN"/>
    <property type="match status" value="1"/>
</dbReference>
<gene>
    <name evidence="1" type="ORF">N0F65_004172</name>
</gene>
<reference evidence="1" key="1">
    <citation type="submission" date="2022-11" db="EMBL/GenBank/DDBJ databases">
        <authorList>
            <person name="Morgan W.R."/>
            <person name="Tartar A."/>
        </authorList>
    </citation>
    <scope>NUCLEOTIDE SEQUENCE</scope>
    <source>
        <strain evidence="1">ARSEF 373</strain>
    </source>
</reference>
<feature type="non-terminal residue" evidence="1">
    <location>
        <position position="1"/>
    </location>
</feature>
<name>A0AAV2ZHT2_9STRA</name>
<dbReference type="InterPro" id="IPR012337">
    <property type="entry name" value="RNaseH-like_sf"/>
</dbReference>
<comment type="caution">
    <text evidence="1">The sequence shown here is derived from an EMBL/GenBank/DDBJ whole genome shotgun (WGS) entry which is preliminary data.</text>
</comment>
<dbReference type="AlphaFoldDB" id="A0AAV2ZHT2"/>
<reference evidence="1" key="2">
    <citation type="journal article" date="2023" name="Microbiol Resour">
        <title>Decontamination and Annotation of the Draft Genome Sequence of the Oomycete Lagenidium giganteum ARSEF 373.</title>
        <authorList>
            <person name="Morgan W.R."/>
            <person name="Tartar A."/>
        </authorList>
    </citation>
    <scope>NUCLEOTIDE SEQUENCE</scope>
    <source>
        <strain evidence="1">ARSEF 373</strain>
    </source>
</reference>